<dbReference type="Gene3D" id="3.90.1860.10">
    <property type="entry name" value="tRNA-splicing ligase RtcB"/>
    <property type="match status" value="1"/>
</dbReference>
<dbReference type="GO" id="GO:0006281">
    <property type="term" value="P:DNA repair"/>
    <property type="evidence" value="ECO:0007669"/>
    <property type="project" value="TreeGrafter"/>
</dbReference>
<dbReference type="EC" id="6.5.1.8" evidence="1"/>
<evidence type="ECO:0000256" key="6">
    <source>
        <dbReference type="ARBA" id="ARBA00023134"/>
    </source>
</evidence>
<keyword evidence="11" id="KW-1185">Reference proteome</keyword>
<dbReference type="PANTHER" id="PTHR43749">
    <property type="entry name" value="RNA-SPLICING LIGASE RTCB"/>
    <property type="match status" value="1"/>
</dbReference>
<keyword evidence="2" id="KW-0436">Ligase</keyword>
<dbReference type="GO" id="GO:0006396">
    <property type="term" value="P:RNA processing"/>
    <property type="evidence" value="ECO:0007669"/>
    <property type="project" value="InterPro"/>
</dbReference>
<proteinExistence type="predicted"/>
<evidence type="ECO:0000256" key="9">
    <source>
        <dbReference type="PIRSR" id="PIRSR601233-3"/>
    </source>
</evidence>
<dbReference type="SUPFAM" id="SSF103365">
    <property type="entry name" value="Hypothetical protein PH1602"/>
    <property type="match status" value="1"/>
</dbReference>
<evidence type="ECO:0000256" key="7">
    <source>
        <dbReference type="ARBA" id="ARBA00023211"/>
    </source>
</evidence>
<evidence type="ECO:0000256" key="8">
    <source>
        <dbReference type="ARBA" id="ARBA00047746"/>
    </source>
</evidence>
<evidence type="ECO:0000256" key="5">
    <source>
        <dbReference type="ARBA" id="ARBA00022800"/>
    </source>
</evidence>
<dbReference type="RefSeq" id="WP_194236912.1">
    <property type="nucleotide sequence ID" value="NZ_VJZE01000381.1"/>
</dbReference>
<keyword evidence="3 9" id="KW-0479">Metal-binding</keyword>
<evidence type="ECO:0000256" key="1">
    <source>
        <dbReference type="ARBA" id="ARBA00012726"/>
    </source>
</evidence>
<comment type="catalytic activity">
    <reaction evidence="8">
        <text>a 3'-end 3'-phospho-ribonucleotide-RNA + a 5'-end dephospho-ribonucleoside-RNA + GTP = a ribonucleotidyl-ribonucleotide-RNA + GMP + diphosphate</text>
        <dbReference type="Rhea" id="RHEA:68076"/>
        <dbReference type="Rhea" id="RHEA-COMP:10463"/>
        <dbReference type="Rhea" id="RHEA-COMP:13936"/>
        <dbReference type="Rhea" id="RHEA-COMP:17355"/>
        <dbReference type="ChEBI" id="CHEBI:33019"/>
        <dbReference type="ChEBI" id="CHEBI:37565"/>
        <dbReference type="ChEBI" id="CHEBI:58115"/>
        <dbReference type="ChEBI" id="CHEBI:83062"/>
        <dbReference type="ChEBI" id="CHEBI:138284"/>
        <dbReference type="ChEBI" id="CHEBI:173118"/>
        <dbReference type="EC" id="6.5.1.8"/>
    </reaction>
</comment>
<dbReference type="GO" id="GO:0170057">
    <property type="term" value="F:RNA ligase (GTP) activity"/>
    <property type="evidence" value="ECO:0007669"/>
    <property type="project" value="UniProtKB-EC"/>
</dbReference>
<protein>
    <recommendedName>
        <fullName evidence="1">3'-phosphate/5'-hydroxy nucleic acid ligase</fullName>
        <ecNumber evidence="1">6.5.1.8</ecNumber>
    </recommendedName>
</protein>
<dbReference type="EMBL" id="VJZE01000381">
    <property type="protein sequence ID" value="MPY44928.1"/>
    <property type="molecule type" value="Genomic_DNA"/>
</dbReference>
<name>A0A5N8WEM8_9ACTN</name>
<keyword evidence="5" id="KW-0692">RNA repair</keyword>
<comment type="caution">
    <text evidence="10">The sequence shown here is derived from an EMBL/GenBank/DDBJ whole genome shotgun (WGS) entry which is preliminary data.</text>
</comment>
<keyword evidence="7 9" id="KW-0464">Manganese</keyword>
<organism evidence="10 11">
    <name type="scientific">Streptomyces phyllanthi</name>
    <dbReference type="NCBI Taxonomy" id="1803180"/>
    <lineage>
        <taxon>Bacteria</taxon>
        <taxon>Bacillati</taxon>
        <taxon>Actinomycetota</taxon>
        <taxon>Actinomycetes</taxon>
        <taxon>Kitasatosporales</taxon>
        <taxon>Streptomycetaceae</taxon>
        <taxon>Streptomyces</taxon>
    </lineage>
</organism>
<dbReference type="GO" id="GO:0030145">
    <property type="term" value="F:manganese ion binding"/>
    <property type="evidence" value="ECO:0007669"/>
    <property type="project" value="TreeGrafter"/>
</dbReference>
<evidence type="ECO:0000313" key="11">
    <source>
        <dbReference type="Proteomes" id="UP000326979"/>
    </source>
</evidence>
<feature type="non-terminal residue" evidence="10">
    <location>
        <position position="131"/>
    </location>
</feature>
<dbReference type="InterPro" id="IPR036025">
    <property type="entry name" value="RtcB-like_sf"/>
</dbReference>
<evidence type="ECO:0000256" key="4">
    <source>
        <dbReference type="ARBA" id="ARBA00022741"/>
    </source>
</evidence>
<comment type="cofactor">
    <cofactor evidence="9">
        <name>Mn(2+)</name>
        <dbReference type="ChEBI" id="CHEBI:29035"/>
    </cofactor>
    <text evidence="9">Binds 2 manganese ions per subunit.</text>
</comment>
<dbReference type="AlphaFoldDB" id="A0A5N8WEM8"/>
<dbReference type="Pfam" id="PF01139">
    <property type="entry name" value="RtcB"/>
    <property type="match status" value="1"/>
</dbReference>
<dbReference type="InterPro" id="IPR001233">
    <property type="entry name" value="RtcB"/>
</dbReference>
<reference evidence="10 11" key="1">
    <citation type="submission" date="2019-07" db="EMBL/GenBank/DDBJ databases">
        <title>New species of Amycolatopsis and Streptomyces.</title>
        <authorList>
            <person name="Duangmal K."/>
            <person name="Teo W.F.A."/>
            <person name="Lipun K."/>
        </authorList>
    </citation>
    <scope>NUCLEOTIDE SEQUENCE [LARGE SCALE GENOMIC DNA]</scope>
    <source>
        <strain evidence="10 11">TISTR 2346</strain>
    </source>
</reference>
<dbReference type="GO" id="GO:0042245">
    <property type="term" value="P:RNA repair"/>
    <property type="evidence" value="ECO:0007669"/>
    <property type="project" value="UniProtKB-KW"/>
</dbReference>
<dbReference type="Proteomes" id="UP000326979">
    <property type="component" value="Unassembled WGS sequence"/>
</dbReference>
<dbReference type="GO" id="GO:0003909">
    <property type="term" value="F:DNA ligase activity"/>
    <property type="evidence" value="ECO:0007669"/>
    <property type="project" value="TreeGrafter"/>
</dbReference>
<gene>
    <name evidence="10" type="ORF">FNH04_35005</name>
</gene>
<dbReference type="InterPro" id="IPR052915">
    <property type="entry name" value="RtcB-like"/>
</dbReference>
<dbReference type="GO" id="GO:0005525">
    <property type="term" value="F:GTP binding"/>
    <property type="evidence" value="ECO:0007669"/>
    <property type="project" value="UniProtKB-KW"/>
</dbReference>
<evidence type="ECO:0000313" key="10">
    <source>
        <dbReference type="EMBL" id="MPY44928.1"/>
    </source>
</evidence>
<evidence type="ECO:0000256" key="3">
    <source>
        <dbReference type="ARBA" id="ARBA00022723"/>
    </source>
</evidence>
<sequence>MSYVEVPGAKVPIRMWADPASVEDVAMQQLRNVATLPWVKGLAVMPDVHYGKGATVGSVIAMQGAVCPAAVGVDIGCGMSAVKTSLTANDLPGDLSRLRSKIEQAIPVGRGMHDEPVDPGRLYGFGAAGWD</sequence>
<accession>A0A5N8WEM8</accession>
<evidence type="ECO:0000256" key="2">
    <source>
        <dbReference type="ARBA" id="ARBA00022598"/>
    </source>
</evidence>
<keyword evidence="6" id="KW-0342">GTP-binding</keyword>
<keyword evidence="4" id="KW-0547">Nucleotide-binding</keyword>
<feature type="binding site" evidence="9">
    <location>
        <position position="74"/>
    </location>
    <ligand>
        <name>Mn(2+)</name>
        <dbReference type="ChEBI" id="CHEBI:29035"/>
        <label>1</label>
    </ligand>
</feature>
<dbReference type="PANTHER" id="PTHR43749:SF2">
    <property type="entry name" value="RNA-SPLICING LIGASE RTCB"/>
    <property type="match status" value="1"/>
</dbReference>